<dbReference type="AlphaFoldDB" id="A0A6J7FRH3"/>
<dbReference type="PANTHER" id="PTHR43357">
    <property type="entry name" value="INNER MEMBRANE ABC TRANSPORTER PERMEASE PROTEIN YDCV"/>
    <property type="match status" value="1"/>
</dbReference>
<dbReference type="InterPro" id="IPR000515">
    <property type="entry name" value="MetI-like"/>
</dbReference>
<dbReference type="CDD" id="cd06261">
    <property type="entry name" value="TM_PBP2"/>
    <property type="match status" value="2"/>
</dbReference>
<dbReference type="InterPro" id="IPR035906">
    <property type="entry name" value="MetI-like_sf"/>
</dbReference>
<keyword evidence="2" id="KW-0813">Transport</keyword>
<evidence type="ECO:0000256" key="2">
    <source>
        <dbReference type="ARBA" id="ARBA00022448"/>
    </source>
</evidence>
<comment type="subcellular location">
    <subcellularLocation>
        <location evidence="1">Cell inner membrane</location>
        <topology evidence="1">Multi-pass membrane protein</topology>
    </subcellularLocation>
</comment>
<name>A0A6J7FRH3_9ZZZZ</name>
<evidence type="ECO:0000259" key="9">
    <source>
        <dbReference type="PROSITE" id="PS50928"/>
    </source>
</evidence>
<keyword evidence="4" id="KW-0997">Cell inner membrane</keyword>
<sequence length="494" mass="52657">MLISLVPLVYLFVRVGSAGFSKFAELVFATRTFELIFNSLLLAVTVSVSAVVVGTIQAWIAVRSNIPGRKVFAVLAALPLAIPSYVAAYAWIAVIPGFNGFFAAWLLLTVGTAPLVYLSVSAALARFDSATEEVASSLGAGKFAVLAKITWPNIRAAAVSGGLLSALYVLSDFGAVSIVRYDTFTRAIYNAYRASFDRDLAATLALVLVVVTILVLVVESRTRGTSAIGTVIANRLNRIDLRGWKIPLVALLAGIATVSLLVPLASLTRWSIAGFAQTDWAQVLRALYNSVTLAVSGGLLVAIFAAAIAIIVVRFRPKFAITLERSVWLTHATPGIVVALSLTFFANQVAPLIYQTSFLVLIAYLALFLPNALSAISTPLRQSPVALDEIASSLGLTKLQTLRKVVLPIAGPGIFAATTLVILTVLKELPATLLLRPTGIETLATRLWTETSVASFSTAAPYALLLVVLAGIPAWLLNRAIRKDLEPINDLERV</sequence>
<reference evidence="10" key="1">
    <citation type="submission" date="2020-05" db="EMBL/GenBank/DDBJ databases">
        <authorList>
            <person name="Chiriac C."/>
            <person name="Salcher M."/>
            <person name="Ghai R."/>
            <person name="Kavagutti S V."/>
        </authorList>
    </citation>
    <scope>NUCLEOTIDE SEQUENCE</scope>
</reference>
<feature type="transmembrane region" description="Helical" evidence="8">
    <location>
        <begin position="459"/>
        <end position="477"/>
    </location>
</feature>
<keyword evidence="7 8" id="KW-0472">Membrane</keyword>
<feature type="transmembrane region" description="Helical" evidence="8">
    <location>
        <begin position="41"/>
        <end position="60"/>
    </location>
</feature>
<accession>A0A6J7FRH3</accession>
<evidence type="ECO:0000256" key="1">
    <source>
        <dbReference type="ARBA" id="ARBA00004429"/>
    </source>
</evidence>
<feature type="transmembrane region" description="Helical" evidence="8">
    <location>
        <begin position="246"/>
        <end position="267"/>
    </location>
</feature>
<feature type="transmembrane region" description="Helical" evidence="8">
    <location>
        <begin position="100"/>
        <end position="120"/>
    </location>
</feature>
<keyword evidence="3" id="KW-1003">Cell membrane</keyword>
<feature type="transmembrane region" description="Helical" evidence="8">
    <location>
        <begin position="352"/>
        <end position="373"/>
    </location>
</feature>
<gene>
    <name evidence="10" type="ORF">UFOPK3592_00315</name>
</gene>
<dbReference type="EMBL" id="CAFBML010000017">
    <property type="protein sequence ID" value="CAB4898127.1"/>
    <property type="molecule type" value="Genomic_DNA"/>
</dbReference>
<feature type="domain" description="ABC transmembrane type-1" evidence="9">
    <location>
        <begin position="36"/>
        <end position="219"/>
    </location>
</feature>
<dbReference type="GO" id="GO:0005886">
    <property type="term" value="C:plasma membrane"/>
    <property type="evidence" value="ECO:0007669"/>
    <property type="project" value="UniProtKB-SubCell"/>
</dbReference>
<evidence type="ECO:0000256" key="7">
    <source>
        <dbReference type="ARBA" id="ARBA00023136"/>
    </source>
</evidence>
<evidence type="ECO:0000313" key="10">
    <source>
        <dbReference type="EMBL" id="CAB4898127.1"/>
    </source>
</evidence>
<organism evidence="10">
    <name type="scientific">freshwater metagenome</name>
    <dbReference type="NCBI Taxonomy" id="449393"/>
    <lineage>
        <taxon>unclassified sequences</taxon>
        <taxon>metagenomes</taxon>
        <taxon>ecological metagenomes</taxon>
    </lineage>
</organism>
<keyword evidence="6 8" id="KW-1133">Transmembrane helix</keyword>
<feature type="transmembrane region" description="Helical" evidence="8">
    <location>
        <begin position="156"/>
        <end position="180"/>
    </location>
</feature>
<evidence type="ECO:0000256" key="6">
    <source>
        <dbReference type="ARBA" id="ARBA00022989"/>
    </source>
</evidence>
<feature type="transmembrane region" description="Helical" evidence="8">
    <location>
        <begin position="200"/>
        <end position="218"/>
    </location>
</feature>
<dbReference type="PROSITE" id="PS50928">
    <property type="entry name" value="ABC_TM1"/>
    <property type="match status" value="2"/>
</dbReference>
<dbReference type="SUPFAM" id="SSF161098">
    <property type="entry name" value="MetI-like"/>
    <property type="match status" value="2"/>
</dbReference>
<feature type="transmembrane region" description="Helical" evidence="8">
    <location>
        <begin position="287"/>
        <end position="315"/>
    </location>
</feature>
<proteinExistence type="predicted"/>
<feature type="transmembrane region" description="Helical" evidence="8">
    <location>
        <begin position="72"/>
        <end position="94"/>
    </location>
</feature>
<evidence type="ECO:0000256" key="3">
    <source>
        <dbReference type="ARBA" id="ARBA00022475"/>
    </source>
</evidence>
<protein>
    <submittedName>
        <fullName evidence="10">Unannotated protein</fullName>
    </submittedName>
</protein>
<evidence type="ECO:0000256" key="5">
    <source>
        <dbReference type="ARBA" id="ARBA00022692"/>
    </source>
</evidence>
<keyword evidence="5 8" id="KW-0812">Transmembrane</keyword>
<dbReference type="Gene3D" id="1.10.3720.10">
    <property type="entry name" value="MetI-like"/>
    <property type="match status" value="2"/>
</dbReference>
<dbReference type="PANTHER" id="PTHR43357:SF3">
    <property type="entry name" value="FE(3+)-TRANSPORT SYSTEM PERMEASE PROTEIN FBPB 2"/>
    <property type="match status" value="1"/>
</dbReference>
<feature type="transmembrane region" description="Helical" evidence="8">
    <location>
        <begin position="405"/>
        <end position="426"/>
    </location>
</feature>
<dbReference type="GO" id="GO:0055085">
    <property type="term" value="P:transmembrane transport"/>
    <property type="evidence" value="ECO:0007669"/>
    <property type="project" value="InterPro"/>
</dbReference>
<evidence type="ECO:0000256" key="4">
    <source>
        <dbReference type="ARBA" id="ARBA00022519"/>
    </source>
</evidence>
<feature type="domain" description="ABC transmembrane type-1" evidence="9">
    <location>
        <begin position="287"/>
        <end position="477"/>
    </location>
</feature>
<evidence type="ECO:0000256" key="8">
    <source>
        <dbReference type="SAM" id="Phobius"/>
    </source>
</evidence>
<dbReference type="Pfam" id="PF00528">
    <property type="entry name" value="BPD_transp_1"/>
    <property type="match status" value="2"/>
</dbReference>
<feature type="transmembrane region" description="Helical" evidence="8">
    <location>
        <begin position="327"/>
        <end position="346"/>
    </location>
</feature>